<dbReference type="AlphaFoldDB" id="A0A9X8DPA6"/>
<proteinExistence type="predicted"/>
<protein>
    <recommendedName>
        <fullName evidence="1">RNase H type-1 domain-containing protein</fullName>
    </recommendedName>
</protein>
<name>A0A9X8DPA6_APHAT</name>
<reference evidence="2 3" key="1">
    <citation type="journal article" date="2018" name="J. Invertebr. Pathol.">
        <title>New genotyping method for the causative agent of crayfish plague (Aphanomyces astaci) based on whole genome data.</title>
        <authorList>
            <person name="Minardi D."/>
            <person name="Studholme D.J."/>
            <person name="van der Giezen M."/>
            <person name="Pretto T."/>
            <person name="Oidtmann B."/>
        </authorList>
    </citation>
    <scope>NUCLEOTIDE SEQUENCE [LARGE SCALE GENOMIC DNA]</scope>
    <source>
        <strain evidence="2 3">KB13</strain>
    </source>
</reference>
<comment type="caution">
    <text evidence="2">The sequence shown here is derived from an EMBL/GenBank/DDBJ whole genome shotgun (WGS) entry which is preliminary data.</text>
</comment>
<evidence type="ECO:0000259" key="1">
    <source>
        <dbReference type="Pfam" id="PF13456"/>
    </source>
</evidence>
<feature type="domain" description="RNase H type-1" evidence="1">
    <location>
        <begin position="48"/>
        <end position="130"/>
    </location>
</feature>
<dbReference type="GO" id="GO:0004523">
    <property type="term" value="F:RNA-DNA hybrid ribonuclease activity"/>
    <property type="evidence" value="ECO:0007669"/>
    <property type="project" value="InterPro"/>
</dbReference>
<dbReference type="SUPFAM" id="SSF53098">
    <property type="entry name" value="Ribonuclease H-like"/>
    <property type="match status" value="1"/>
</dbReference>
<dbReference type="Proteomes" id="UP000275652">
    <property type="component" value="Unassembled WGS sequence"/>
</dbReference>
<evidence type="ECO:0000313" key="2">
    <source>
        <dbReference type="EMBL" id="RLO01207.1"/>
    </source>
</evidence>
<dbReference type="InterPro" id="IPR002156">
    <property type="entry name" value="RNaseH_domain"/>
</dbReference>
<dbReference type="Pfam" id="PF13456">
    <property type="entry name" value="RVT_3"/>
    <property type="match status" value="1"/>
</dbReference>
<dbReference type="GO" id="GO:0003676">
    <property type="term" value="F:nucleic acid binding"/>
    <property type="evidence" value="ECO:0007669"/>
    <property type="project" value="InterPro"/>
</dbReference>
<organism evidence="2 3">
    <name type="scientific">Aphanomyces astaci</name>
    <name type="common">Crayfish plague agent</name>
    <dbReference type="NCBI Taxonomy" id="112090"/>
    <lineage>
        <taxon>Eukaryota</taxon>
        <taxon>Sar</taxon>
        <taxon>Stramenopiles</taxon>
        <taxon>Oomycota</taxon>
        <taxon>Saprolegniomycetes</taxon>
        <taxon>Saprolegniales</taxon>
        <taxon>Verrucalvaceae</taxon>
        <taxon>Aphanomyces</taxon>
    </lineage>
</organism>
<dbReference type="InterPro" id="IPR012337">
    <property type="entry name" value="RNaseH-like_sf"/>
</dbReference>
<gene>
    <name evidence="2" type="ORF">DYB28_005279</name>
</gene>
<sequence>MIHKSTFYTPLCNGLILFDGAACTEDACGGSGSPYGEPLVCEFLARFLPDPITNNQAEYDGLLGALRLQDREVCWDSNLLILQLRGLNRFRHPDLRALYMEARTLAAKVHCTYKHRTQDENQAADLLSKVAPDYRLDFASRHPGLPLPSHILPSLYDSLDEAHF</sequence>
<evidence type="ECO:0000313" key="3">
    <source>
        <dbReference type="Proteomes" id="UP000275652"/>
    </source>
</evidence>
<dbReference type="EMBL" id="QUTI01036973">
    <property type="protein sequence ID" value="RLO01207.1"/>
    <property type="molecule type" value="Genomic_DNA"/>
</dbReference>
<dbReference type="Gene3D" id="3.30.420.10">
    <property type="entry name" value="Ribonuclease H-like superfamily/Ribonuclease H"/>
    <property type="match status" value="1"/>
</dbReference>
<accession>A0A9X8DPA6</accession>
<dbReference type="InterPro" id="IPR036397">
    <property type="entry name" value="RNaseH_sf"/>
</dbReference>